<dbReference type="AlphaFoldDB" id="A0A0H5Q3R5"/>
<reference evidence="1" key="2">
    <citation type="submission" date="2015-07" db="EMBL/GenBank/DDBJ databases">
        <title>Plasmids, circular viruses and viroids from rat gut.</title>
        <authorList>
            <person name="Jorgensen T.J."/>
            <person name="Hansen M.A."/>
            <person name="Xu Z."/>
            <person name="Tabak M.A."/>
            <person name="Sorensen S.J."/>
            <person name="Hansen L.H."/>
        </authorList>
    </citation>
    <scope>NUCLEOTIDE SEQUENCE</scope>
    <source>
        <strain evidence="1">RGFK0886</strain>
    </source>
</reference>
<proteinExistence type="predicted"/>
<name>A0A0H5Q3R5_9ZZZZ</name>
<reference evidence="1" key="1">
    <citation type="submission" date="2015-06" db="EMBL/GenBank/DDBJ databases">
        <authorList>
            <person name="Joergensen T."/>
        </authorList>
    </citation>
    <scope>NUCLEOTIDE SEQUENCE</scope>
    <source>
        <strain evidence="1">RGFK0886</strain>
    </source>
</reference>
<organism evidence="1">
    <name type="scientific">uncultured prokaryote</name>
    <dbReference type="NCBI Taxonomy" id="198431"/>
    <lineage>
        <taxon>unclassified sequences</taxon>
        <taxon>environmental samples</taxon>
    </lineage>
</organism>
<accession>A0A0H5Q3R5</accession>
<evidence type="ECO:0000313" key="1">
    <source>
        <dbReference type="EMBL" id="CRY96044.1"/>
    </source>
</evidence>
<protein>
    <submittedName>
        <fullName evidence="1">Uncharacterized protein</fullName>
    </submittedName>
</protein>
<dbReference type="EMBL" id="LN853488">
    <property type="protein sequence ID" value="CRY96044.1"/>
    <property type="molecule type" value="Genomic_DNA"/>
</dbReference>
<sequence length="232" mass="24678">MYHPHALLELSGRLLGTGGPNEIWTCGLRVVGFNDKGAVPEDLIEGFLDTATNQGPNPVATYQLIQQWFTTITNGMSSRATLETVKLNNIGPDGLYSNKTTTHLRDLAGINGGRAQVGPAFTSVAYTWETGIGRGPAHRGRIYPPNFTYQFVGSEIAIADANEAAAAASDLLHTVSDWAPDDGGTDGLVPIVASDIGAAFHYITGATCDTVVDVQRRRKNAIKGTRSSIHSP</sequence>